<gene>
    <name evidence="1" type="ORF">ACFQRI_21530</name>
</gene>
<dbReference type="Pfam" id="PF13279">
    <property type="entry name" value="4HBT_2"/>
    <property type="match status" value="1"/>
</dbReference>
<dbReference type="EMBL" id="JBHTCJ010000012">
    <property type="protein sequence ID" value="MFC7343996.1"/>
    <property type="molecule type" value="Genomic_DNA"/>
</dbReference>
<name>A0ABW2LN93_9PSEU</name>
<dbReference type="SUPFAM" id="SSF54637">
    <property type="entry name" value="Thioesterase/thiol ester dehydrase-isomerase"/>
    <property type="match status" value="1"/>
</dbReference>
<dbReference type="GO" id="GO:0016787">
    <property type="term" value="F:hydrolase activity"/>
    <property type="evidence" value="ECO:0007669"/>
    <property type="project" value="UniProtKB-KW"/>
</dbReference>
<dbReference type="PANTHER" id="PTHR31793">
    <property type="entry name" value="4-HYDROXYBENZOYL-COA THIOESTERASE FAMILY MEMBER"/>
    <property type="match status" value="1"/>
</dbReference>
<accession>A0ABW2LN93</accession>
<dbReference type="PANTHER" id="PTHR31793:SF24">
    <property type="entry name" value="LONG-CHAIN ACYL-COA THIOESTERASE FADM"/>
    <property type="match status" value="1"/>
</dbReference>
<sequence length="138" mass="15203">MTFRVPLQVRSYELDTLGHVNHAVYHQYGEVARVAGFEAAGCDWNSLVAKGTAPVLLSTTVDFRRELRMGEHFEVSCEIRFGRGKSFHLDSTITKDDGTVSAEISCVLGIMDLDARRLVHDPRGALEAAGFQPEVLAP</sequence>
<dbReference type="EC" id="3.1.2.-" evidence="1"/>
<organism evidence="1 2">
    <name type="scientific">Saccharopolyspora griseoalba</name>
    <dbReference type="NCBI Taxonomy" id="1431848"/>
    <lineage>
        <taxon>Bacteria</taxon>
        <taxon>Bacillati</taxon>
        <taxon>Actinomycetota</taxon>
        <taxon>Actinomycetes</taxon>
        <taxon>Pseudonocardiales</taxon>
        <taxon>Pseudonocardiaceae</taxon>
        <taxon>Saccharopolyspora</taxon>
    </lineage>
</organism>
<evidence type="ECO:0000313" key="1">
    <source>
        <dbReference type="EMBL" id="MFC7343996.1"/>
    </source>
</evidence>
<dbReference type="InterPro" id="IPR050563">
    <property type="entry name" value="4-hydroxybenzoyl-CoA_TE"/>
</dbReference>
<dbReference type="InterPro" id="IPR029069">
    <property type="entry name" value="HotDog_dom_sf"/>
</dbReference>
<dbReference type="Proteomes" id="UP001596504">
    <property type="component" value="Unassembled WGS sequence"/>
</dbReference>
<protein>
    <submittedName>
        <fullName evidence="1">Acyl-CoA thioesterase</fullName>
        <ecNumber evidence="1">3.1.2.-</ecNumber>
    </submittedName>
</protein>
<dbReference type="RefSeq" id="WP_380671437.1">
    <property type="nucleotide sequence ID" value="NZ_JBHTCJ010000012.1"/>
</dbReference>
<keyword evidence="1" id="KW-0378">Hydrolase</keyword>
<keyword evidence="2" id="KW-1185">Reference proteome</keyword>
<evidence type="ECO:0000313" key="2">
    <source>
        <dbReference type="Proteomes" id="UP001596504"/>
    </source>
</evidence>
<reference evidence="2" key="1">
    <citation type="journal article" date="2019" name="Int. J. Syst. Evol. Microbiol.">
        <title>The Global Catalogue of Microorganisms (GCM) 10K type strain sequencing project: providing services to taxonomists for standard genome sequencing and annotation.</title>
        <authorList>
            <consortium name="The Broad Institute Genomics Platform"/>
            <consortium name="The Broad Institute Genome Sequencing Center for Infectious Disease"/>
            <person name="Wu L."/>
            <person name="Ma J."/>
        </authorList>
    </citation>
    <scope>NUCLEOTIDE SEQUENCE [LARGE SCALE GENOMIC DNA]</scope>
    <source>
        <strain evidence="2">WLHS5</strain>
    </source>
</reference>
<dbReference type="CDD" id="cd00586">
    <property type="entry name" value="4HBT"/>
    <property type="match status" value="1"/>
</dbReference>
<dbReference type="Gene3D" id="3.10.129.10">
    <property type="entry name" value="Hotdog Thioesterase"/>
    <property type="match status" value="1"/>
</dbReference>
<comment type="caution">
    <text evidence="1">The sequence shown here is derived from an EMBL/GenBank/DDBJ whole genome shotgun (WGS) entry which is preliminary data.</text>
</comment>
<proteinExistence type="predicted"/>